<sequence>MNGFVIQIDSSKKYEKYNRIKKLITDGVKEECFMVNENEIKICYSNKYNFIQHQLTTLNYAISFEDIDKIDQDFTNYMVVNIQDQIQFCSDRFSSYSLLYEVTEDSIIISNLQCPNTSTPNEWYTVDYRNKRIEKHNKYGKTIEQYYAHLFGERMEHPVHDLTTTVNKLNELLSKAVKDCIDNTNDPIPILFSGGIDSSLIAYYTLLHCENREVELYNVSCLYENTYDSPDRLCAKAVLENLKKLFPTKVIHFIEIDIQKEIGQTLSQELIPIIYPNDTVMDLSIATATSLALTQEGHCDIGKKKRVVRRVLCGQGSDEQLGGYGRHRNAKKWNKLSKELEMDFCRLWSRNTSRDSRVNDYCNATCFYPFLNSDVIRFIRNIPEDFLVKLDLPENEGNKWILREVSRSVGMIACASFKKTAIQFGTRMAKLLNNGKKVNGGDRLSQE</sequence>
<dbReference type="VEuPathDB" id="AmoebaDB:EHI5A_047070"/>
<organism evidence="5 6">
    <name type="scientific">Entamoeba histolytica</name>
    <dbReference type="NCBI Taxonomy" id="5759"/>
    <lineage>
        <taxon>Eukaryota</taxon>
        <taxon>Amoebozoa</taxon>
        <taxon>Evosea</taxon>
        <taxon>Archamoebae</taxon>
        <taxon>Mastigamoebida</taxon>
        <taxon>Entamoebidae</taxon>
        <taxon>Entamoeba</taxon>
    </lineage>
</organism>
<dbReference type="InterPro" id="IPR014729">
    <property type="entry name" value="Rossmann-like_a/b/a_fold"/>
</dbReference>
<dbReference type="VEuPathDB" id="AmoebaDB:KM1_144330"/>
<name>A0A5K1V230_ENTHI</name>
<dbReference type="PANTHER" id="PTHR45937">
    <property type="entry name" value="ASPARAGINE SYNTHETASE DOMAIN-CONTAINING PROTEIN 1"/>
    <property type="match status" value="1"/>
</dbReference>
<accession>A0A5K1V230</accession>
<evidence type="ECO:0000259" key="4">
    <source>
        <dbReference type="Pfam" id="PF00733"/>
    </source>
</evidence>
<dbReference type="GO" id="GO:0006529">
    <property type="term" value="P:asparagine biosynthetic process"/>
    <property type="evidence" value="ECO:0007669"/>
    <property type="project" value="UniProtKB-KW"/>
</dbReference>
<dbReference type="PANTHER" id="PTHR45937:SF1">
    <property type="entry name" value="ASPARAGINE SYNTHETASE DOMAIN-CONTAINING PROTEIN 1"/>
    <property type="match status" value="1"/>
</dbReference>
<dbReference type="Proteomes" id="UP000078387">
    <property type="component" value="Unassembled WGS sequence"/>
</dbReference>
<dbReference type="VEuPathDB" id="AmoebaDB:EHI8A_081000"/>
<keyword evidence="1" id="KW-0028">Amino-acid biosynthesis</keyword>
<dbReference type="InterPro" id="IPR001962">
    <property type="entry name" value="Asn_synthase"/>
</dbReference>
<comment type="caution">
    <text evidence="5">The sequence shown here is derived from an EMBL/GenBank/DDBJ whole genome shotgun (WGS) entry which is preliminary data.</text>
</comment>
<reference evidence="5 6" key="1">
    <citation type="submission" date="2016-05" db="EMBL/GenBank/DDBJ databases">
        <title>First whole genome sequencing of Entamoeba histolytica HM1:IMSS-clone-6.</title>
        <authorList>
            <person name="Mukherjee Avik.K."/>
            <person name="Izumyama S."/>
            <person name="Nakada-Tsukui K."/>
            <person name="Nozaki T."/>
        </authorList>
    </citation>
    <scope>NUCLEOTIDE SEQUENCE [LARGE SCALE GENOMIC DNA]</scope>
    <source>
        <strain evidence="5 6">HM1:IMSS clone 6</strain>
    </source>
</reference>
<gene>
    <name evidence="5" type="ORF">CL6EHI_125770</name>
</gene>
<dbReference type="OMA" id="RFMIDEN"/>
<proteinExistence type="predicted"/>
<dbReference type="CDD" id="cd01991">
    <property type="entry name" value="Asn_synthase_B_C"/>
    <property type="match status" value="1"/>
</dbReference>
<dbReference type="SUPFAM" id="SSF52402">
    <property type="entry name" value="Adenine nucleotide alpha hydrolases-like"/>
    <property type="match status" value="1"/>
</dbReference>
<evidence type="ECO:0000256" key="1">
    <source>
        <dbReference type="ARBA" id="ARBA00022605"/>
    </source>
</evidence>
<dbReference type="Gene3D" id="3.40.50.620">
    <property type="entry name" value="HUPs"/>
    <property type="match status" value="1"/>
</dbReference>
<evidence type="ECO:0000256" key="3">
    <source>
        <dbReference type="ARBA" id="ARBA00022962"/>
    </source>
</evidence>
<feature type="domain" description="Asparagine synthetase" evidence="4">
    <location>
        <begin position="168"/>
        <end position="348"/>
    </location>
</feature>
<dbReference type="GO" id="GO:0004066">
    <property type="term" value="F:asparagine synthase (glutamine-hydrolyzing) activity"/>
    <property type="evidence" value="ECO:0007669"/>
    <property type="project" value="InterPro"/>
</dbReference>
<dbReference type="AlphaFoldDB" id="A0A5K1V230"/>
<keyword evidence="2" id="KW-0061">Asparagine biosynthesis</keyword>
<dbReference type="EMBL" id="BDEQ01000001">
    <property type="protein sequence ID" value="GAT92821.1"/>
    <property type="molecule type" value="Genomic_DNA"/>
</dbReference>
<keyword evidence="3" id="KW-0315">Glutamine amidotransferase</keyword>
<dbReference type="Pfam" id="PF00733">
    <property type="entry name" value="Asn_synthase"/>
    <property type="match status" value="1"/>
</dbReference>
<dbReference type="VEuPathDB" id="AmoebaDB:EHI_125770"/>
<evidence type="ECO:0000313" key="5">
    <source>
        <dbReference type="EMBL" id="GAT92821.1"/>
    </source>
</evidence>
<evidence type="ECO:0000256" key="2">
    <source>
        <dbReference type="ARBA" id="ARBA00022888"/>
    </source>
</evidence>
<dbReference type="VEuPathDB" id="AmoebaDB:EHI7A_079620"/>
<evidence type="ECO:0000313" key="6">
    <source>
        <dbReference type="Proteomes" id="UP000078387"/>
    </source>
</evidence>
<protein>
    <recommendedName>
        <fullName evidence="4">Asparagine synthetase domain-containing protein</fullName>
    </recommendedName>
</protein>
<dbReference type="InterPro" id="IPR051857">
    <property type="entry name" value="Asn_synthetase_domain"/>
</dbReference>